<dbReference type="GO" id="GO:0016020">
    <property type="term" value="C:membrane"/>
    <property type="evidence" value="ECO:0007669"/>
    <property type="project" value="TreeGrafter"/>
</dbReference>
<keyword evidence="9" id="KW-1185">Reference proteome</keyword>
<feature type="domain" description="C2" evidence="5">
    <location>
        <begin position="446"/>
        <end position="573"/>
    </location>
</feature>
<dbReference type="Gene3D" id="2.30.29.30">
    <property type="entry name" value="Pleckstrin-homology domain (PH domain)/Phosphotyrosine-binding domain (PTB)"/>
    <property type="match status" value="1"/>
</dbReference>
<proteinExistence type="predicted"/>
<dbReference type="GO" id="GO:0005085">
    <property type="term" value="F:guanyl-nucleotide exchange factor activity"/>
    <property type="evidence" value="ECO:0007669"/>
    <property type="project" value="UniProtKB-KW"/>
</dbReference>
<dbReference type="SUPFAM" id="SSF48350">
    <property type="entry name" value="GTPase activation domain, GAP"/>
    <property type="match status" value="1"/>
</dbReference>
<dbReference type="InterPro" id="IPR000198">
    <property type="entry name" value="RhoGAP_dom"/>
</dbReference>
<dbReference type="PANTHER" id="PTHR23182">
    <property type="entry name" value="BREAKPOINT CLUSTER REGION PROTEIN BCR"/>
    <property type="match status" value="1"/>
</dbReference>
<dbReference type="PANTHER" id="PTHR23182:SF3">
    <property type="entry name" value="BREAKPOINT CLUSTER REGION PROTEIN"/>
    <property type="match status" value="1"/>
</dbReference>
<keyword evidence="4" id="KW-0344">Guanine-nucleotide releasing factor</keyword>
<dbReference type="GO" id="GO:0007165">
    <property type="term" value="P:signal transduction"/>
    <property type="evidence" value="ECO:0007669"/>
    <property type="project" value="InterPro"/>
</dbReference>
<dbReference type="SMART" id="SM00324">
    <property type="entry name" value="RhoGAP"/>
    <property type="match status" value="1"/>
</dbReference>
<dbReference type="CDD" id="cd00160">
    <property type="entry name" value="RhoGEF"/>
    <property type="match status" value="1"/>
</dbReference>
<protein>
    <submittedName>
        <fullName evidence="8">BCR activator of RhoGEF and GTPase</fullName>
    </submittedName>
</protein>
<dbReference type="Pfam" id="PF19057">
    <property type="entry name" value="PH_19"/>
    <property type="match status" value="1"/>
</dbReference>
<dbReference type="PROSITE" id="PS50010">
    <property type="entry name" value="DH_2"/>
    <property type="match status" value="1"/>
</dbReference>
<dbReference type="GeneTree" id="ENSGT00940000153491"/>
<evidence type="ECO:0000259" key="7">
    <source>
        <dbReference type="PROSITE" id="PS50238"/>
    </source>
</evidence>
<dbReference type="PROSITE" id="PS50004">
    <property type="entry name" value="C2"/>
    <property type="match status" value="1"/>
</dbReference>
<dbReference type="CDD" id="cd08686">
    <property type="entry name" value="C2_ABR"/>
    <property type="match status" value="1"/>
</dbReference>
<evidence type="ECO:0000256" key="4">
    <source>
        <dbReference type="ARBA" id="ARBA00022658"/>
    </source>
</evidence>
<dbReference type="SUPFAM" id="SSF48065">
    <property type="entry name" value="DBL homology domain (DH-domain)"/>
    <property type="match status" value="1"/>
</dbReference>
<feature type="domain" description="DH" evidence="6">
    <location>
        <begin position="62"/>
        <end position="254"/>
    </location>
</feature>
<reference evidence="8" key="2">
    <citation type="submission" date="2025-08" db="UniProtKB">
        <authorList>
            <consortium name="Ensembl"/>
        </authorList>
    </citation>
    <scope>IDENTIFICATION</scope>
</reference>
<sequence length="805" mass="90738">VPPFCQSREVERAAGSGAHRGAMLGCPDSRLCGDTVRPELALGPSWNPVVLPELDLEKGLEMRKWVLSGILASEETYLSHLEALLLPMKPLKAAATTSQPVLTSQQIETIFFKVPELYEIHKEFYDGLFPRVQQWSHQQRVGDLFQKLASQLGVYRAFVDNYGVAMETAEKCCQANTQFAEISEVLVTLFIQVHPSTSPRWDVALLYKPVDRVTRSTLVLHDLLKHTPSSHPDHPLLQDALRISQNFLSSINEEITPRRQSMTVKKGEHRQLLKDSFMVELVEGARKLRHVFLFTDLLLCTKLKKQSGGKTQQYDCKWYIPLTDLSFQTVDESEAAPNIPLVLDEELDAMKIKISQIKNDIQREKRANKGSKAIERLKKKLSEQESLLLLMSPSMAFRVHNRNGKVSAHYDLTQPAGASRCFKSFSLTSVELQMLTNSCVKLQTVHSIPLTINKEDDESPGLYGFLNVIVHSATGFKQSSNLYCTLEVDSFGYFVNKAKTRVYRDTAEPNWNEEFEIELEGSQTLRILCYEKCYNKTKITKEDGESTDRIMGKGQVQLDPQALQDRDWQRTVIAMNGIEVKLSIKFTSREFSLKRMPSRKQTGVFGVKIAVVTKKPRSHRPAVGCAGLRQVGYAPISALLADNKDVSVMMSEMDVNAIAGTLKLYFRELPEPLFTDEFYPNFAEGIALSDPVAKESCMLNLLLSLPEANLLTFLFLLDHLKRVAEKETVNKMSLHNLATVFGPTLLRPSEKESKVPANPSQPISMTDSWSLEVMSQVQVLLYFLQLEAIPAPDSKRQSTLFSTEV</sequence>
<accession>A0A452R438</accession>
<evidence type="ECO:0000259" key="5">
    <source>
        <dbReference type="PROSITE" id="PS50004"/>
    </source>
</evidence>
<dbReference type="Gene3D" id="1.10.555.10">
    <property type="entry name" value="Rho GTPase activation protein"/>
    <property type="match status" value="1"/>
</dbReference>
<evidence type="ECO:0000256" key="2">
    <source>
        <dbReference type="ARBA" id="ARBA00004552"/>
    </source>
</evidence>
<dbReference type="Pfam" id="PF00620">
    <property type="entry name" value="RhoGAP"/>
    <property type="match status" value="1"/>
</dbReference>
<evidence type="ECO:0000259" key="6">
    <source>
        <dbReference type="PROSITE" id="PS50010"/>
    </source>
</evidence>
<keyword evidence="3" id="KW-0343">GTPase activation</keyword>
<dbReference type="InterPro" id="IPR037769">
    <property type="entry name" value="Abr/Bcr"/>
</dbReference>
<comment type="subcellular location">
    <subcellularLocation>
        <location evidence="1">Cell projection</location>
        <location evidence="1">Axon</location>
    </subcellularLocation>
    <subcellularLocation>
        <location evidence="2">Cell projection</location>
        <location evidence="2">Dendritic spine</location>
    </subcellularLocation>
</comment>
<dbReference type="SMART" id="SM00325">
    <property type="entry name" value="RhoGEF"/>
    <property type="match status" value="1"/>
</dbReference>
<evidence type="ECO:0000313" key="8">
    <source>
        <dbReference type="Ensembl" id="ENSUAMP00000013031.1"/>
    </source>
</evidence>
<dbReference type="Gene3D" id="1.20.900.10">
    <property type="entry name" value="Dbl homology (DH) domain"/>
    <property type="match status" value="1"/>
</dbReference>
<reference evidence="8" key="3">
    <citation type="submission" date="2025-09" db="UniProtKB">
        <authorList>
            <consortium name="Ensembl"/>
        </authorList>
    </citation>
    <scope>IDENTIFICATION</scope>
</reference>
<dbReference type="InterPro" id="IPR000008">
    <property type="entry name" value="C2_dom"/>
</dbReference>
<feature type="domain" description="Rho-GAP" evidence="7">
    <location>
        <begin position="591"/>
        <end position="782"/>
    </location>
</feature>
<dbReference type="Proteomes" id="UP000291022">
    <property type="component" value="Unassembled WGS sequence"/>
</dbReference>
<dbReference type="CDD" id="cd04387">
    <property type="entry name" value="RhoGAP_Bcr"/>
    <property type="match status" value="1"/>
</dbReference>
<evidence type="ECO:0000256" key="3">
    <source>
        <dbReference type="ARBA" id="ARBA00022468"/>
    </source>
</evidence>
<dbReference type="SUPFAM" id="SSF50729">
    <property type="entry name" value="PH domain-like"/>
    <property type="match status" value="1"/>
</dbReference>
<dbReference type="GO" id="GO:0043197">
    <property type="term" value="C:dendritic spine"/>
    <property type="evidence" value="ECO:0007669"/>
    <property type="project" value="UniProtKB-SubCell"/>
</dbReference>
<dbReference type="GO" id="GO:0005096">
    <property type="term" value="F:GTPase activator activity"/>
    <property type="evidence" value="ECO:0007669"/>
    <property type="project" value="UniProtKB-KW"/>
</dbReference>
<evidence type="ECO:0000313" key="9">
    <source>
        <dbReference type="Proteomes" id="UP000291022"/>
    </source>
</evidence>
<dbReference type="AlphaFoldDB" id="A0A452R438"/>
<dbReference type="Pfam" id="PF00621">
    <property type="entry name" value="RhoGEF"/>
    <property type="match status" value="1"/>
</dbReference>
<dbReference type="SUPFAM" id="SSF49562">
    <property type="entry name" value="C2 domain (Calcium/lipid-binding domain, CaLB)"/>
    <property type="match status" value="1"/>
</dbReference>
<dbReference type="GO" id="GO:0030424">
    <property type="term" value="C:axon"/>
    <property type="evidence" value="ECO:0007669"/>
    <property type="project" value="UniProtKB-SubCell"/>
</dbReference>
<dbReference type="InterPro" id="IPR000219">
    <property type="entry name" value="DH_dom"/>
</dbReference>
<dbReference type="InterPro" id="IPR035892">
    <property type="entry name" value="C2_domain_sf"/>
</dbReference>
<dbReference type="Pfam" id="PF00168">
    <property type="entry name" value="C2"/>
    <property type="match status" value="1"/>
</dbReference>
<name>A0A452R438_URSAM</name>
<dbReference type="Ensembl" id="ENSUAMT00000014621.1">
    <property type="protein sequence ID" value="ENSUAMP00000013031.1"/>
    <property type="gene ID" value="ENSUAMG00000010236.1"/>
</dbReference>
<dbReference type="InterPro" id="IPR011993">
    <property type="entry name" value="PH-like_dom_sf"/>
</dbReference>
<dbReference type="InterPro" id="IPR035899">
    <property type="entry name" value="DBL_dom_sf"/>
</dbReference>
<dbReference type="PROSITE" id="PS50238">
    <property type="entry name" value="RHOGAP"/>
    <property type="match status" value="1"/>
</dbReference>
<dbReference type="SMART" id="SM00239">
    <property type="entry name" value="C2"/>
    <property type="match status" value="1"/>
</dbReference>
<evidence type="ECO:0000256" key="1">
    <source>
        <dbReference type="ARBA" id="ARBA00004489"/>
    </source>
</evidence>
<organism evidence="8 9">
    <name type="scientific">Ursus americanus</name>
    <name type="common">American black bear</name>
    <name type="synonym">Euarctos americanus</name>
    <dbReference type="NCBI Taxonomy" id="9643"/>
    <lineage>
        <taxon>Eukaryota</taxon>
        <taxon>Metazoa</taxon>
        <taxon>Chordata</taxon>
        <taxon>Craniata</taxon>
        <taxon>Vertebrata</taxon>
        <taxon>Euteleostomi</taxon>
        <taxon>Mammalia</taxon>
        <taxon>Eutheria</taxon>
        <taxon>Laurasiatheria</taxon>
        <taxon>Carnivora</taxon>
        <taxon>Caniformia</taxon>
        <taxon>Ursidae</taxon>
        <taxon>Ursus</taxon>
    </lineage>
</organism>
<gene>
    <name evidence="8" type="primary">BCR</name>
</gene>
<dbReference type="FunFam" id="2.60.40.150:FF:000057">
    <property type="entry name" value="active breakpoint cluster region-related protein isoform X1"/>
    <property type="match status" value="1"/>
</dbReference>
<dbReference type="Gene3D" id="2.60.40.150">
    <property type="entry name" value="C2 domain"/>
    <property type="match status" value="1"/>
</dbReference>
<reference evidence="9" key="1">
    <citation type="submission" date="2016-06" db="EMBL/GenBank/DDBJ databases">
        <title>De novo assembly and RNA-Seq shows season-dependent expression and editing in black bear kidneys.</title>
        <authorList>
            <person name="Korstanje R."/>
            <person name="Srivastava A."/>
            <person name="Sarsani V.K."/>
            <person name="Sheehan S.M."/>
            <person name="Seger R.L."/>
            <person name="Barter M.E."/>
            <person name="Lindqvist C."/>
            <person name="Brody L.C."/>
            <person name="Mullikin J.C."/>
        </authorList>
    </citation>
    <scope>NUCLEOTIDE SEQUENCE [LARGE SCALE GENOMIC DNA]</scope>
</reference>
<dbReference type="InterPro" id="IPR008936">
    <property type="entry name" value="Rho_GTPase_activation_prot"/>
</dbReference>